<dbReference type="AlphaFoldDB" id="A0A6M2DD54"/>
<proteinExistence type="predicted"/>
<feature type="chain" id="PRO_5027052329" evidence="1">
    <location>
        <begin position="18"/>
        <end position="98"/>
    </location>
</feature>
<sequence>MALAAISLVLSACSTLSRFPAHFLAVFCEVPAFDNQLIRLLLLPLCHLTVVREMGLRALVLSHLGTPVRCRKTALTTFISTVDYCEPKLVVTCFVKTL</sequence>
<dbReference type="EMBL" id="GHWJ01010160">
    <property type="protein sequence ID" value="NOV42897.1"/>
    <property type="molecule type" value="Transcribed_RNA"/>
</dbReference>
<feature type="signal peptide" evidence="1">
    <location>
        <begin position="1"/>
        <end position="17"/>
    </location>
</feature>
<protein>
    <submittedName>
        <fullName evidence="2">Putative secreted protein ovary overexpressed</fullName>
    </submittedName>
</protein>
<evidence type="ECO:0000313" key="2">
    <source>
        <dbReference type="EMBL" id="NOV42897.1"/>
    </source>
</evidence>
<organism evidence="2">
    <name type="scientific">Rhipicephalus microplus</name>
    <name type="common">Cattle tick</name>
    <name type="synonym">Boophilus microplus</name>
    <dbReference type="NCBI Taxonomy" id="6941"/>
    <lineage>
        <taxon>Eukaryota</taxon>
        <taxon>Metazoa</taxon>
        <taxon>Ecdysozoa</taxon>
        <taxon>Arthropoda</taxon>
        <taxon>Chelicerata</taxon>
        <taxon>Arachnida</taxon>
        <taxon>Acari</taxon>
        <taxon>Parasitiformes</taxon>
        <taxon>Ixodida</taxon>
        <taxon>Ixodoidea</taxon>
        <taxon>Ixodidae</taxon>
        <taxon>Rhipicephalinae</taxon>
        <taxon>Rhipicephalus</taxon>
        <taxon>Boophilus</taxon>
    </lineage>
</organism>
<evidence type="ECO:0000256" key="1">
    <source>
        <dbReference type="SAM" id="SignalP"/>
    </source>
</evidence>
<reference evidence="2" key="1">
    <citation type="submission" date="2019-09" db="EMBL/GenBank/DDBJ databases">
        <title>Organ-specific transcriptomic study of the physiology of the cattle tick, Rhipicephalus microplus.</title>
        <authorList>
            <person name="Tirloni L."/>
            <person name="Braz G."/>
            <person name="Gandara A.C.P."/>
            <person name="Sabadin G.A."/>
            <person name="da Silva R.M."/>
            <person name="Guizzo M.G."/>
            <person name="Machado J.A."/>
            <person name="Costa E.P."/>
            <person name="Gomes H.F."/>
            <person name="Moraes J."/>
            <person name="Mota M.B.S."/>
            <person name="Mesquita R.D."/>
            <person name="Alvarenga P.H."/>
            <person name="Alves F."/>
            <person name="Seixas A."/>
            <person name="da Fonseca R.N."/>
            <person name="Fogaca A."/>
            <person name="Logullo C."/>
            <person name="Tanaka A."/>
            <person name="Daffre S."/>
            <person name="Termignoni C."/>
            <person name="Vaz I.S.Jr."/>
            <person name="Oliveira P.L."/>
            <person name="Ribeiro J.M."/>
        </authorList>
    </citation>
    <scope>NUCLEOTIDE SEQUENCE</scope>
    <source>
        <strain evidence="2">Porto Alegre</strain>
    </source>
</reference>
<accession>A0A6M2DD54</accession>
<keyword evidence="1" id="KW-0732">Signal</keyword>
<name>A0A6M2DD54_RHIMP</name>